<keyword evidence="2" id="KW-1185">Reference proteome</keyword>
<accession>A0ABD5YN40</accession>
<protein>
    <submittedName>
        <fullName evidence="1">Uncharacterized protein</fullName>
    </submittedName>
</protein>
<dbReference type="AlphaFoldDB" id="A0ABD5YN40"/>
<sequence length="63" mass="7148">MDSNLRAVNDANSLLGRIEVENLATCDALFYYELDVPIPNQGESECLLFGMRYATRLERHVTV</sequence>
<dbReference type="Proteomes" id="UP001596417">
    <property type="component" value="Unassembled WGS sequence"/>
</dbReference>
<proteinExistence type="predicted"/>
<name>A0ABD5YN40_9EURY</name>
<organism evidence="1 2">
    <name type="scientific">Halocatena marina</name>
    <dbReference type="NCBI Taxonomy" id="2934937"/>
    <lineage>
        <taxon>Archaea</taxon>
        <taxon>Methanobacteriati</taxon>
        <taxon>Methanobacteriota</taxon>
        <taxon>Stenosarchaea group</taxon>
        <taxon>Halobacteria</taxon>
        <taxon>Halobacteriales</taxon>
        <taxon>Natronomonadaceae</taxon>
        <taxon>Halocatena</taxon>
    </lineage>
</organism>
<comment type="caution">
    <text evidence="1">The sequence shown here is derived from an EMBL/GenBank/DDBJ whole genome shotgun (WGS) entry which is preliminary data.</text>
</comment>
<evidence type="ECO:0000313" key="1">
    <source>
        <dbReference type="EMBL" id="MFC7189506.1"/>
    </source>
</evidence>
<dbReference type="EMBL" id="JBHTAX010000001">
    <property type="protein sequence ID" value="MFC7189506.1"/>
    <property type="molecule type" value="Genomic_DNA"/>
</dbReference>
<gene>
    <name evidence="1" type="ORF">ACFQL7_06345</name>
</gene>
<evidence type="ECO:0000313" key="2">
    <source>
        <dbReference type="Proteomes" id="UP001596417"/>
    </source>
</evidence>
<dbReference type="RefSeq" id="WP_264554921.1">
    <property type="nucleotide sequence ID" value="NZ_CP109979.1"/>
</dbReference>
<reference evidence="1 2" key="1">
    <citation type="journal article" date="2019" name="Int. J. Syst. Evol. Microbiol.">
        <title>The Global Catalogue of Microorganisms (GCM) 10K type strain sequencing project: providing services to taxonomists for standard genome sequencing and annotation.</title>
        <authorList>
            <consortium name="The Broad Institute Genomics Platform"/>
            <consortium name="The Broad Institute Genome Sequencing Center for Infectious Disease"/>
            <person name="Wu L."/>
            <person name="Ma J."/>
        </authorList>
    </citation>
    <scope>NUCLEOTIDE SEQUENCE [LARGE SCALE GENOMIC DNA]</scope>
    <source>
        <strain evidence="1 2">RDMS1</strain>
    </source>
</reference>
<dbReference type="GeneID" id="76199070"/>